<feature type="region of interest" description="Disordered" evidence="1">
    <location>
        <begin position="83"/>
        <end position="103"/>
    </location>
</feature>
<proteinExistence type="predicted"/>
<evidence type="ECO:0000256" key="1">
    <source>
        <dbReference type="SAM" id="MobiDB-lite"/>
    </source>
</evidence>
<reference evidence="3" key="1">
    <citation type="submission" date="2010-08" db="EMBL/GenBank/DDBJ databases">
        <authorList>
            <consortium name="Caenorhabditis japonica Sequencing Consortium"/>
            <person name="Wilson R.K."/>
        </authorList>
    </citation>
    <scope>NUCLEOTIDE SEQUENCE [LARGE SCALE GENOMIC DNA]</scope>
    <source>
        <strain evidence="3">DF5081</strain>
    </source>
</reference>
<evidence type="ECO:0000313" key="2">
    <source>
        <dbReference type="EnsemblMetazoa" id="CJA21614.1"/>
    </source>
</evidence>
<dbReference type="Proteomes" id="UP000005237">
    <property type="component" value="Unassembled WGS sequence"/>
</dbReference>
<feature type="compositionally biased region" description="Low complexity" evidence="1">
    <location>
        <begin position="148"/>
        <end position="169"/>
    </location>
</feature>
<protein>
    <submittedName>
        <fullName evidence="2">Uncharacterized protein</fullName>
    </submittedName>
</protein>
<dbReference type="AlphaFoldDB" id="A0A8R1IBR3"/>
<keyword evidence="3" id="KW-1185">Reference proteome</keyword>
<sequence>MEKEIQKFYSKLFRSNRRPPVIASPIGMEIPPPFLPEEVPAEREKGDKWFSVFSQWVSRSRRATFNEENLLLTYQPRAYTHGHLFVPEPPTPARFNQGESTDGAASDFKAARDAHYKDEFHAAMNAKVDKKPNQFMNVESMRIEFDDSSPSPSSSGSTVNSGKSPSFHI</sequence>
<reference evidence="2" key="2">
    <citation type="submission" date="2022-06" db="UniProtKB">
        <authorList>
            <consortium name="EnsemblMetazoa"/>
        </authorList>
    </citation>
    <scope>IDENTIFICATION</scope>
    <source>
        <strain evidence="2">DF5081</strain>
    </source>
</reference>
<accession>A0A8R1IBR3</accession>
<evidence type="ECO:0000313" key="3">
    <source>
        <dbReference type="Proteomes" id="UP000005237"/>
    </source>
</evidence>
<dbReference type="EnsemblMetazoa" id="CJA21614.1">
    <property type="protein sequence ID" value="CJA21614.1"/>
    <property type="gene ID" value="WBGene00177186"/>
</dbReference>
<name>A0A8R1IBR3_CAEJA</name>
<feature type="region of interest" description="Disordered" evidence="1">
    <location>
        <begin position="140"/>
        <end position="169"/>
    </location>
</feature>
<organism evidence="2 3">
    <name type="scientific">Caenorhabditis japonica</name>
    <dbReference type="NCBI Taxonomy" id="281687"/>
    <lineage>
        <taxon>Eukaryota</taxon>
        <taxon>Metazoa</taxon>
        <taxon>Ecdysozoa</taxon>
        <taxon>Nematoda</taxon>
        <taxon>Chromadorea</taxon>
        <taxon>Rhabditida</taxon>
        <taxon>Rhabditina</taxon>
        <taxon>Rhabditomorpha</taxon>
        <taxon>Rhabditoidea</taxon>
        <taxon>Rhabditidae</taxon>
        <taxon>Peloderinae</taxon>
        <taxon>Caenorhabditis</taxon>
    </lineage>
</organism>